<dbReference type="SMART" id="SM01224">
    <property type="entry name" value="G_gamma"/>
    <property type="match status" value="1"/>
</dbReference>
<name>A0A077YVW1_TRITR</name>
<dbReference type="GO" id="GO:0031681">
    <property type="term" value="F:G-protein beta-subunit binding"/>
    <property type="evidence" value="ECO:0007669"/>
    <property type="project" value="InterPro"/>
</dbReference>
<dbReference type="EMBL" id="HG805812">
    <property type="protein sequence ID" value="CDW51931.1"/>
    <property type="molecule type" value="Genomic_DNA"/>
</dbReference>
<dbReference type="SMART" id="SM00224">
    <property type="entry name" value="GGL"/>
    <property type="match status" value="1"/>
</dbReference>
<feature type="domain" description="G protein gamma" evidence="11">
    <location>
        <begin position="302"/>
        <end position="370"/>
    </location>
</feature>
<evidence type="ECO:0000313" key="13">
    <source>
        <dbReference type="Proteomes" id="UP000030665"/>
    </source>
</evidence>
<keyword evidence="5" id="KW-0488">Methylation</keyword>
<dbReference type="STRING" id="36087.A0A077YVW1"/>
<dbReference type="GO" id="GO:0005834">
    <property type="term" value="C:heterotrimeric G-protein complex"/>
    <property type="evidence" value="ECO:0007669"/>
    <property type="project" value="InterPro"/>
</dbReference>
<evidence type="ECO:0000256" key="9">
    <source>
        <dbReference type="ARBA" id="ARBA00023289"/>
    </source>
</evidence>
<evidence type="ECO:0000256" key="4">
    <source>
        <dbReference type="ARBA" id="ARBA00022475"/>
    </source>
</evidence>
<evidence type="ECO:0000256" key="5">
    <source>
        <dbReference type="ARBA" id="ARBA00022481"/>
    </source>
</evidence>
<accession>A0A077YVW1</accession>
<dbReference type="Gene3D" id="4.10.260.10">
    <property type="entry name" value="Transducin (heterotrimeric G protein), gamma chain"/>
    <property type="match status" value="1"/>
</dbReference>
<dbReference type="PANTHER" id="PTHR13809">
    <property type="entry name" value="GUANINE NUCLEOTIDE-BINDING PROTEIN GAMMA SUBUNIT"/>
    <property type="match status" value="1"/>
</dbReference>
<dbReference type="CDD" id="cd00068">
    <property type="entry name" value="GGL"/>
    <property type="match status" value="1"/>
</dbReference>
<organism evidence="12 13">
    <name type="scientific">Trichuris trichiura</name>
    <name type="common">Whipworm</name>
    <name type="synonym">Trichocephalus trichiurus</name>
    <dbReference type="NCBI Taxonomy" id="36087"/>
    <lineage>
        <taxon>Eukaryota</taxon>
        <taxon>Metazoa</taxon>
        <taxon>Ecdysozoa</taxon>
        <taxon>Nematoda</taxon>
        <taxon>Enoplea</taxon>
        <taxon>Dorylaimia</taxon>
        <taxon>Trichinellida</taxon>
        <taxon>Trichuridae</taxon>
        <taxon>Trichuris</taxon>
    </lineage>
</organism>
<dbReference type="Pfam" id="PF03999">
    <property type="entry name" value="MAP65_ASE1"/>
    <property type="match status" value="2"/>
</dbReference>
<evidence type="ECO:0000256" key="8">
    <source>
        <dbReference type="ARBA" id="ARBA00023288"/>
    </source>
</evidence>
<evidence type="ECO:0000256" key="7">
    <source>
        <dbReference type="ARBA" id="ARBA00023224"/>
    </source>
</evidence>
<comment type="similarity">
    <text evidence="2">Belongs to the G protein gamma family.</text>
</comment>
<gene>
    <name evidence="12" type="ORF">TTRE_0000019001</name>
</gene>
<dbReference type="OrthoDB" id="6264244at2759"/>
<evidence type="ECO:0000256" key="6">
    <source>
        <dbReference type="ARBA" id="ARBA00023136"/>
    </source>
</evidence>
<comment type="subcellular location">
    <subcellularLocation>
        <location evidence="1">Cell membrane</location>
        <topology evidence="1">Lipid-anchor</topology>
        <orientation evidence="1">Cytoplasmic side</orientation>
    </subcellularLocation>
</comment>
<dbReference type="InterPro" id="IPR036284">
    <property type="entry name" value="GGL_sf"/>
</dbReference>
<sequence>MDSSDVREEELDAALAPNLEKFWQVWQEMGMSKKECLERELAVLEQVATLLAKMETEEKALLLSVNSDVEMTKRKVELLQSELHLEKQNFTVDRPLTLVESAKYYNELLNLLEAEKVKRMELYGKLESKLASVCSRLGEEREKPESPKMKIKYEEHLKRNEKMRREQLLRLEQCWDNCKIKCSDRIAFLNSTADKSESEVGQVFEDEIQRLDRYYAQRKDIFDQVDRWIALWKKKVDMEGNTCRKHRERTNESIDQSSLGQQLMEMQLDIKSSVEAWRRKNPGQMLLYEEYFYPIFPRMSRDKADVQQFRMIADQLRRELYIKRVLVSEAAKDLIKYVTEHQREDVLVSGFTSLKENPFRPKSSLSCVVL</sequence>
<evidence type="ECO:0000256" key="2">
    <source>
        <dbReference type="ARBA" id="ARBA00007431"/>
    </source>
</evidence>
<dbReference type="AlphaFoldDB" id="A0A077YVW1"/>
<evidence type="ECO:0000256" key="3">
    <source>
        <dbReference type="ARBA" id="ARBA00016111"/>
    </source>
</evidence>
<keyword evidence="9" id="KW-0636">Prenylation</keyword>
<evidence type="ECO:0000313" key="12">
    <source>
        <dbReference type="EMBL" id="CDW51931.1"/>
    </source>
</evidence>
<dbReference type="InterPro" id="IPR001770">
    <property type="entry name" value="G-protein_gamma"/>
</dbReference>
<keyword evidence="7" id="KW-0807">Transducer</keyword>
<reference evidence="12" key="1">
    <citation type="submission" date="2014-01" db="EMBL/GenBank/DDBJ databases">
        <authorList>
            <person name="Aslett M."/>
        </authorList>
    </citation>
    <scope>NUCLEOTIDE SEQUENCE</scope>
</reference>
<reference evidence="12" key="2">
    <citation type="submission" date="2014-03" db="EMBL/GenBank/DDBJ databases">
        <title>The whipworm genome and dual-species transcriptomics of an intimate host-pathogen interaction.</title>
        <authorList>
            <person name="Foth B.J."/>
            <person name="Tsai I.J."/>
            <person name="Reid A.J."/>
            <person name="Bancroft A.J."/>
            <person name="Nichol S."/>
            <person name="Tracey A."/>
            <person name="Holroyd N."/>
            <person name="Cotton J.A."/>
            <person name="Stanley E.J."/>
            <person name="Zarowiecki M."/>
            <person name="Liu J.Z."/>
            <person name="Huckvale T."/>
            <person name="Cooper P.J."/>
            <person name="Grencis R.K."/>
            <person name="Berriman M."/>
        </authorList>
    </citation>
    <scope>NUCLEOTIDE SEQUENCE [LARGE SCALE GENOMIC DNA]</scope>
</reference>
<keyword evidence="8" id="KW-0449">Lipoprotein</keyword>
<keyword evidence="13" id="KW-1185">Reference proteome</keyword>
<dbReference type="FunFam" id="4.10.260.10:FF:000001">
    <property type="entry name" value="Guanine nucleotide-binding protein subunit gamma"/>
    <property type="match status" value="1"/>
</dbReference>
<evidence type="ECO:0000256" key="1">
    <source>
        <dbReference type="ARBA" id="ARBA00004342"/>
    </source>
</evidence>
<proteinExistence type="inferred from homology"/>
<dbReference type="Pfam" id="PF00631">
    <property type="entry name" value="G-gamma"/>
    <property type="match status" value="1"/>
</dbReference>
<comment type="subunit">
    <text evidence="10">G proteins are composed of 3 units, alpha, beta and gamma. Interacts with gpb-1 and gpb-2.</text>
</comment>
<dbReference type="InterPro" id="IPR015898">
    <property type="entry name" value="G-protein_gamma-like_dom"/>
</dbReference>
<keyword evidence="6" id="KW-0472">Membrane</keyword>
<dbReference type="SUPFAM" id="SSF48670">
    <property type="entry name" value="Transducin (heterotrimeric G protein), gamma chain"/>
    <property type="match status" value="1"/>
</dbReference>
<dbReference type="PROSITE" id="PS50058">
    <property type="entry name" value="G_PROTEIN_GAMMA"/>
    <property type="match status" value="1"/>
</dbReference>
<keyword evidence="4" id="KW-1003">Cell membrane</keyword>
<protein>
    <recommendedName>
        <fullName evidence="3">Guanine nucleotide-binding protein subunit gamma</fullName>
    </recommendedName>
</protein>
<evidence type="ECO:0000256" key="10">
    <source>
        <dbReference type="ARBA" id="ARBA00062735"/>
    </source>
</evidence>
<evidence type="ECO:0000259" key="11">
    <source>
        <dbReference type="PROSITE" id="PS50058"/>
    </source>
</evidence>
<dbReference type="Proteomes" id="UP000030665">
    <property type="component" value="Unassembled WGS sequence"/>
</dbReference>
<dbReference type="GO" id="GO:0007186">
    <property type="term" value="P:G protein-coupled receptor signaling pathway"/>
    <property type="evidence" value="ECO:0007669"/>
    <property type="project" value="InterPro"/>
</dbReference>